<keyword evidence="6" id="KW-0046">Antibiotic resistance</keyword>
<comment type="caution">
    <text evidence="8">The sequence shown here is derived from an EMBL/GenBank/DDBJ whole genome shotgun (WGS) entry which is preliminary data.</text>
</comment>
<keyword evidence="5 8" id="KW-0067">ATP-binding</keyword>
<feature type="domain" description="ABC transporter" evidence="7">
    <location>
        <begin position="11"/>
        <end position="241"/>
    </location>
</feature>
<dbReference type="Proteomes" id="UP001154015">
    <property type="component" value="Unassembled WGS sequence"/>
</dbReference>
<dbReference type="PANTHER" id="PTHR42711">
    <property type="entry name" value="ABC TRANSPORTER ATP-BINDING PROTEIN"/>
    <property type="match status" value="1"/>
</dbReference>
<dbReference type="InterPro" id="IPR027417">
    <property type="entry name" value="P-loop_NTPase"/>
</dbReference>
<dbReference type="RefSeq" id="WP_030802653.1">
    <property type="nucleotide sequence ID" value="NZ_CAKXYP010000006.1"/>
</dbReference>
<keyword evidence="4" id="KW-0547">Nucleotide-binding</keyword>
<dbReference type="InterPro" id="IPR003593">
    <property type="entry name" value="AAA+_ATPase"/>
</dbReference>
<sequence length="313" mass="34501">MTACPGDDLLVRARGLRKYYRSHEAVRGVDLQVGRGESLGLLGPNGAGKSSLMRMIGCVSPSDGGELRVLGLDPRTSGPRIRGRLGVVPQYDGLDTELTARQNIYAYGRCFGMSRRNARERTTELLAFARLTDRADAEVETLSGGMRRRLVIARALVNSPHLLILDEPTTGLDPEARRIIWQQLRRLKKEGVSLIVTSHYMDEVEELCDRVQVLDRGRTVAEGTPSALTARHAAPEVVEIRLTGGGGQDLRDALAGLASHIEEVQDRLLVYTDEPERVFARLRDRGIRPDTSLVRKGSLDDVFLRLTGRALTG</sequence>
<protein>
    <submittedName>
        <fullName evidence="8">Efflux ABC transporter, ATP-binding protein</fullName>
    </submittedName>
</protein>
<evidence type="ECO:0000259" key="7">
    <source>
        <dbReference type="PROSITE" id="PS50893"/>
    </source>
</evidence>
<evidence type="ECO:0000256" key="5">
    <source>
        <dbReference type="ARBA" id="ARBA00022840"/>
    </source>
</evidence>
<dbReference type="PANTHER" id="PTHR42711:SF5">
    <property type="entry name" value="ABC TRANSPORTER ATP-BINDING PROTEIN NATA"/>
    <property type="match status" value="1"/>
</dbReference>
<keyword evidence="3" id="KW-0813">Transport</keyword>
<keyword evidence="9" id="KW-1185">Reference proteome</keyword>
<organism evidence="8 9">
    <name type="scientific">Streptomyces globisporus</name>
    <dbReference type="NCBI Taxonomy" id="1908"/>
    <lineage>
        <taxon>Bacteria</taxon>
        <taxon>Bacillati</taxon>
        <taxon>Actinomycetota</taxon>
        <taxon>Actinomycetes</taxon>
        <taxon>Kitasatosporales</taxon>
        <taxon>Streptomycetaceae</taxon>
        <taxon>Streptomyces</taxon>
    </lineage>
</organism>
<dbReference type="SUPFAM" id="SSF52540">
    <property type="entry name" value="P-loop containing nucleoside triphosphate hydrolases"/>
    <property type="match status" value="1"/>
</dbReference>
<comment type="similarity">
    <text evidence="2">Belongs to the ABC transporter superfamily.</text>
</comment>
<evidence type="ECO:0000256" key="6">
    <source>
        <dbReference type="ARBA" id="ARBA00023251"/>
    </source>
</evidence>
<reference evidence="8" key="1">
    <citation type="submission" date="2022-03" db="EMBL/GenBank/DDBJ databases">
        <authorList>
            <person name="Leyn A S."/>
        </authorList>
    </citation>
    <scope>NUCLEOTIDE SEQUENCE</scope>
    <source>
        <strain evidence="8">Streptomyces globisporus 4-3</strain>
    </source>
</reference>
<evidence type="ECO:0000313" key="8">
    <source>
        <dbReference type="EMBL" id="CAH9415477.1"/>
    </source>
</evidence>
<evidence type="ECO:0000256" key="4">
    <source>
        <dbReference type="ARBA" id="ARBA00022741"/>
    </source>
</evidence>
<dbReference type="InterPro" id="IPR003439">
    <property type="entry name" value="ABC_transporter-like_ATP-bd"/>
</dbReference>
<accession>A0ABN8UYS3</accession>
<evidence type="ECO:0000256" key="3">
    <source>
        <dbReference type="ARBA" id="ARBA00022448"/>
    </source>
</evidence>
<dbReference type="EMBL" id="CAKXYP010000006">
    <property type="protein sequence ID" value="CAH9415477.1"/>
    <property type="molecule type" value="Genomic_DNA"/>
</dbReference>
<dbReference type="Pfam" id="PF00005">
    <property type="entry name" value="ABC_tran"/>
    <property type="match status" value="1"/>
</dbReference>
<dbReference type="InterPro" id="IPR017871">
    <property type="entry name" value="ABC_transporter-like_CS"/>
</dbReference>
<gene>
    <name evidence="8" type="ORF">SGL43_02494</name>
</gene>
<dbReference type="SMART" id="SM00382">
    <property type="entry name" value="AAA"/>
    <property type="match status" value="1"/>
</dbReference>
<dbReference type="GO" id="GO:0005524">
    <property type="term" value="F:ATP binding"/>
    <property type="evidence" value="ECO:0007669"/>
    <property type="project" value="UniProtKB-KW"/>
</dbReference>
<comment type="subcellular location">
    <subcellularLocation>
        <location evidence="1">Cell membrane</location>
        <topology evidence="1">Peripheral membrane protein</topology>
    </subcellularLocation>
</comment>
<proteinExistence type="inferred from homology"/>
<dbReference type="InterPro" id="IPR050763">
    <property type="entry name" value="ABC_transporter_ATP-binding"/>
</dbReference>
<dbReference type="PROSITE" id="PS50893">
    <property type="entry name" value="ABC_TRANSPORTER_2"/>
    <property type="match status" value="1"/>
</dbReference>
<evidence type="ECO:0000256" key="2">
    <source>
        <dbReference type="ARBA" id="ARBA00005417"/>
    </source>
</evidence>
<evidence type="ECO:0000313" key="9">
    <source>
        <dbReference type="Proteomes" id="UP001154015"/>
    </source>
</evidence>
<name>A0ABN8UYS3_STRGL</name>
<dbReference type="PROSITE" id="PS00211">
    <property type="entry name" value="ABC_TRANSPORTER_1"/>
    <property type="match status" value="1"/>
</dbReference>
<dbReference type="Gene3D" id="3.40.50.300">
    <property type="entry name" value="P-loop containing nucleotide triphosphate hydrolases"/>
    <property type="match status" value="1"/>
</dbReference>
<evidence type="ECO:0000256" key="1">
    <source>
        <dbReference type="ARBA" id="ARBA00004202"/>
    </source>
</evidence>